<proteinExistence type="inferred from homology"/>
<dbReference type="Proteomes" id="UP001589710">
    <property type="component" value="Unassembled WGS sequence"/>
</dbReference>
<comment type="caution">
    <text evidence="3">The sequence shown here is derived from an EMBL/GenBank/DDBJ whole genome shotgun (WGS) entry which is preliminary data.</text>
</comment>
<reference evidence="3 4" key="1">
    <citation type="submission" date="2024-09" db="EMBL/GenBank/DDBJ databases">
        <authorList>
            <person name="Sun Q."/>
            <person name="Mori K."/>
        </authorList>
    </citation>
    <scope>NUCLEOTIDE SEQUENCE [LARGE SCALE GENOMIC DNA]</scope>
    <source>
        <strain evidence="3 4">JCM 3331</strain>
    </source>
</reference>
<name>A0ABV5RDN5_9ACTN</name>
<dbReference type="PRINTS" id="PR00081">
    <property type="entry name" value="GDHRDH"/>
</dbReference>
<dbReference type="EMBL" id="JBHMCG010000118">
    <property type="protein sequence ID" value="MFB9575983.1"/>
    <property type="molecule type" value="Genomic_DNA"/>
</dbReference>
<evidence type="ECO:0000313" key="3">
    <source>
        <dbReference type="EMBL" id="MFB9575983.1"/>
    </source>
</evidence>
<evidence type="ECO:0000313" key="4">
    <source>
        <dbReference type="Proteomes" id="UP001589710"/>
    </source>
</evidence>
<evidence type="ECO:0000256" key="1">
    <source>
        <dbReference type="ARBA" id="ARBA00023002"/>
    </source>
</evidence>
<keyword evidence="4" id="KW-1185">Reference proteome</keyword>
<dbReference type="SUPFAM" id="SSF51735">
    <property type="entry name" value="NAD(P)-binding Rossmann-fold domains"/>
    <property type="match status" value="1"/>
</dbReference>
<evidence type="ECO:0000256" key="2">
    <source>
        <dbReference type="RuleBase" id="RU000363"/>
    </source>
</evidence>
<dbReference type="RefSeq" id="WP_345511303.1">
    <property type="nucleotide sequence ID" value="NZ_BAAAXD010000011.1"/>
</dbReference>
<dbReference type="PANTHER" id="PTHR43157">
    <property type="entry name" value="PHOSPHATIDYLINOSITOL-GLYCAN BIOSYNTHESIS CLASS F PROTEIN-RELATED"/>
    <property type="match status" value="1"/>
</dbReference>
<dbReference type="Gene3D" id="3.40.50.720">
    <property type="entry name" value="NAD(P)-binding Rossmann-like Domain"/>
    <property type="match status" value="1"/>
</dbReference>
<dbReference type="PANTHER" id="PTHR43157:SF31">
    <property type="entry name" value="PHOSPHATIDYLINOSITOL-GLYCAN BIOSYNTHESIS CLASS F PROTEIN"/>
    <property type="match status" value="1"/>
</dbReference>
<dbReference type="Pfam" id="PF00106">
    <property type="entry name" value="adh_short"/>
    <property type="match status" value="1"/>
</dbReference>
<sequence>MDISSSDSALGGTILVTGATQGLGRRLVLDLAVRGAAATLLLHGRDRGRLDDVAAEVRSAAPGTEVRTQLADLADLDQVRAMAARILDTEPRLDVLVNNAAVGGGATPDRREVSRQGYELRFAVNHVAPYLLTRELLPLLTASAPARVVNVASMGQAPVDFDDVMVERDYEGLDAYCRSKLAMIMSTFDLAAELAEGAGTGVTVNALHPAHLMDTRAVREYGFTPAVPVDEGVRPVVRLITDPALATVTGRYFDRFTDARAHEQAYDPAARARLAAVTRALIA</sequence>
<dbReference type="PRINTS" id="PR00080">
    <property type="entry name" value="SDRFAMILY"/>
</dbReference>
<accession>A0ABV5RDN5</accession>
<dbReference type="InterPro" id="IPR002347">
    <property type="entry name" value="SDR_fam"/>
</dbReference>
<keyword evidence="1" id="KW-0560">Oxidoreductase</keyword>
<protein>
    <submittedName>
        <fullName evidence="3">SDR family NAD(P)-dependent oxidoreductase</fullName>
    </submittedName>
</protein>
<comment type="similarity">
    <text evidence="2">Belongs to the short-chain dehydrogenases/reductases (SDR) family.</text>
</comment>
<organism evidence="3 4">
    <name type="scientific">Streptomyces yanii</name>
    <dbReference type="NCBI Taxonomy" id="78510"/>
    <lineage>
        <taxon>Bacteria</taxon>
        <taxon>Bacillati</taxon>
        <taxon>Actinomycetota</taxon>
        <taxon>Actinomycetes</taxon>
        <taxon>Kitasatosporales</taxon>
        <taxon>Streptomycetaceae</taxon>
        <taxon>Streptomyces</taxon>
    </lineage>
</organism>
<gene>
    <name evidence="3" type="ORF">ACFFTL_27775</name>
</gene>
<dbReference type="InterPro" id="IPR036291">
    <property type="entry name" value="NAD(P)-bd_dom_sf"/>
</dbReference>